<organism evidence="12 13">
    <name type="scientific">Roseateles paludis</name>
    <dbReference type="NCBI Taxonomy" id="3145238"/>
    <lineage>
        <taxon>Bacteria</taxon>
        <taxon>Pseudomonadati</taxon>
        <taxon>Pseudomonadota</taxon>
        <taxon>Betaproteobacteria</taxon>
        <taxon>Burkholderiales</taxon>
        <taxon>Sphaerotilaceae</taxon>
        <taxon>Roseateles</taxon>
    </lineage>
</organism>
<dbReference type="InterPro" id="IPR010920">
    <property type="entry name" value="LSM_dom_sf"/>
</dbReference>
<feature type="transmembrane region" description="Helical" evidence="8">
    <location>
        <begin position="98"/>
        <end position="120"/>
    </location>
</feature>
<dbReference type="InterPro" id="IPR011066">
    <property type="entry name" value="MscS_channel_C_sf"/>
</dbReference>
<dbReference type="InterPro" id="IPR052702">
    <property type="entry name" value="MscS-like_channel"/>
</dbReference>
<evidence type="ECO:0000256" key="2">
    <source>
        <dbReference type="ARBA" id="ARBA00008017"/>
    </source>
</evidence>
<gene>
    <name evidence="12" type="ORF">ABDJ85_12510</name>
</gene>
<feature type="region of interest" description="Disordered" evidence="7">
    <location>
        <begin position="423"/>
        <end position="442"/>
    </location>
</feature>
<evidence type="ECO:0000256" key="4">
    <source>
        <dbReference type="ARBA" id="ARBA00022692"/>
    </source>
</evidence>
<dbReference type="Pfam" id="PF00924">
    <property type="entry name" value="MS_channel_2nd"/>
    <property type="match status" value="1"/>
</dbReference>
<feature type="transmembrane region" description="Helical" evidence="8">
    <location>
        <begin position="246"/>
        <end position="268"/>
    </location>
</feature>
<comment type="subcellular location">
    <subcellularLocation>
        <location evidence="1">Cell membrane</location>
        <topology evidence="1">Multi-pass membrane protein</topology>
    </subcellularLocation>
</comment>
<dbReference type="Gene3D" id="2.30.30.60">
    <property type="match status" value="1"/>
</dbReference>
<evidence type="ECO:0000313" key="13">
    <source>
        <dbReference type="Proteomes" id="UP001495147"/>
    </source>
</evidence>
<dbReference type="InterPro" id="IPR011014">
    <property type="entry name" value="MscS_channel_TM-2"/>
</dbReference>
<feature type="compositionally biased region" description="Pro residues" evidence="7">
    <location>
        <begin position="429"/>
        <end position="442"/>
    </location>
</feature>
<accession>A0ABV0G3I5</accession>
<dbReference type="EMBL" id="JBDPZD010000003">
    <property type="protein sequence ID" value="MEO3692296.1"/>
    <property type="molecule type" value="Genomic_DNA"/>
</dbReference>
<feature type="domain" description="Mechanosensitive ion channel MscS" evidence="9">
    <location>
        <begin position="257"/>
        <end position="322"/>
    </location>
</feature>
<feature type="transmembrane region" description="Helical" evidence="8">
    <location>
        <begin position="215"/>
        <end position="234"/>
    </location>
</feature>
<dbReference type="InterPro" id="IPR049278">
    <property type="entry name" value="MS_channel_C"/>
</dbReference>
<evidence type="ECO:0000256" key="8">
    <source>
        <dbReference type="SAM" id="Phobius"/>
    </source>
</evidence>
<dbReference type="Gene3D" id="1.10.287.1260">
    <property type="match status" value="1"/>
</dbReference>
<sequence>MNALHGPMNFAELEALLGRVFSPAAVGEWALLLACLGLAALVAWWAARRGTRGTVLIGDGALGGAFDGALFPLLALALVFGARLLLPHFGLAPALFKLAVPVLVSLALIRLVVRVLAAAWPQSGAIKLAERLGSWIAWGATVLWITGLLPVVLDELDDVGWKFGSVKLTLRNFVEGGFSAVLVMLVALWISAGIEARLMRQTTLDLSMRKMAANVVRALLLFIGLILALSAVGIDLTALGVLGGALGVGLGFGLQKLAANYVSGFVILAERSLRIGDMVKVDGFEGKVTDIKTRYTVIRSLTGREAIVPNELLITQRVENSSLADPRVQVTSLVQVAYGCDVAAVMQALANAVSEVPRVLEQPRPVVHLNQFAADGLELLVVFWIADPENGAGGVKSEVNLAILRTLDGLGVAIPYPQREVRLTAGSPAPAPATPGPGSSPA</sequence>
<dbReference type="RefSeq" id="WP_347705118.1">
    <property type="nucleotide sequence ID" value="NZ_JBDPZD010000003.1"/>
</dbReference>
<comment type="caution">
    <text evidence="12">The sequence shown here is derived from an EMBL/GenBank/DDBJ whole genome shotgun (WGS) entry which is preliminary data.</text>
</comment>
<evidence type="ECO:0000259" key="11">
    <source>
        <dbReference type="Pfam" id="PF21088"/>
    </source>
</evidence>
<keyword evidence="6 8" id="KW-0472">Membrane</keyword>
<comment type="similarity">
    <text evidence="2">Belongs to the MscS (TC 1.A.23) family.</text>
</comment>
<reference evidence="12 13" key="1">
    <citation type="submission" date="2024-05" db="EMBL/GenBank/DDBJ databases">
        <title>Roseateles sp. DJS-2-20 16S ribosomal RNA gene Genome sequencing and assembly.</title>
        <authorList>
            <person name="Woo H."/>
        </authorList>
    </citation>
    <scope>NUCLEOTIDE SEQUENCE [LARGE SCALE GENOMIC DNA]</scope>
    <source>
        <strain evidence="12 13">DJS-2-20</strain>
    </source>
</reference>
<feature type="transmembrane region" description="Helical" evidence="8">
    <location>
        <begin position="132"/>
        <end position="153"/>
    </location>
</feature>
<dbReference type="Pfam" id="PF21088">
    <property type="entry name" value="MS_channel_1st"/>
    <property type="match status" value="1"/>
</dbReference>
<protein>
    <submittedName>
        <fullName evidence="12">Mechanosensitive ion channel domain-containing protein</fullName>
    </submittedName>
</protein>
<feature type="transmembrane region" description="Helical" evidence="8">
    <location>
        <begin position="29"/>
        <end position="47"/>
    </location>
</feature>
<name>A0ABV0G3I5_9BURK</name>
<keyword evidence="13" id="KW-1185">Reference proteome</keyword>
<dbReference type="SUPFAM" id="SSF50182">
    <property type="entry name" value="Sm-like ribonucleoproteins"/>
    <property type="match status" value="1"/>
</dbReference>
<keyword evidence="5 8" id="KW-1133">Transmembrane helix</keyword>
<dbReference type="Pfam" id="PF21082">
    <property type="entry name" value="MS_channel_3rd"/>
    <property type="match status" value="1"/>
</dbReference>
<dbReference type="PANTHER" id="PTHR30347:SF1">
    <property type="entry name" value="MECHANOSENSITIVE CHANNEL MSCK"/>
    <property type="match status" value="1"/>
</dbReference>
<evidence type="ECO:0000259" key="9">
    <source>
        <dbReference type="Pfam" id="PF00924"/>
    </source>
</evidence>
<evidence type="ECO:0000256" key="5">
    <source>
        <dbReference type="ARBA" id="ARBA00022989"/>
    </source>
</evidence>
<proteinExistence type="inferred from homology"/>
<evidence type="ECO:0000259" key="10">
    <source>
        <dbReference type="Pfam" id="PF21082"/>
    </source>
</evidence>
<dbReference type="InterPro" id="IPR049142">
    <property type="entry name" value="MS_channel_1st"/>
</dbReference>
<dbReference type="Gene3D" id="3.30.70.100">
    <property type="match status" value="1"/>
</dbReference>
<dbReference type="SUPFAM" id="SSF82689">
    <property type="entry name" value="Mechanosensitive channel protein MscS (YggB), C-terminal domain"/>
    <property type="match status" value="1"/>
</dbReference>
<keyword evidence="4 8" id="KW-0812">Transmembrane</keyword>
<evidence type="ECO:0000256" key="1">
    <source>
        <dbReference type="ARBA" id="ARBA00004651"/>
    </source>
</evidence>
<dbReference type="SUPFAM" id="SSF82861">
    <property type="entry name" value="Mechanosensitive channel protein MscS (YggB), transmembrane region"/>
    <property type="match status" value="1"/>
</dbReference>
<feature type="domain" description="Mechanosensitive ion channel transmembrane helices 2/3" evidence="11">
    <location>
        <begin position="214"/>
        <end position="255"/>
    </location>
</feature>
<dbReference type="PANTHER" id="PTHR30347">
    <property type="entry name" value="POTASSIUM CHANNEL RELATED"/>
    <property type="match status" value="1"/>
</dbReference>
<dbReference type="Proteomes" id="UP001495147">
    <property type="component" value="Unassembled WGS sequence"/>
</dbReference>
<evidence type="ECO:0000313" key="12">
    <source>
        <dbReference type="EMBL" id="MEO3692296.1"/>
    </source>
</evidence>
<feature type="domain" description="Mechanosensitive ion channel MscS C-terminal" evidence="10">
    <location>
        <begin position="334"/>
        <end position="408"/>
    </location>
</feature>
<evidence type="ECO:0000256" key="6">
    <source>
        <dbReference type="ARBA" id="ARBA00023136"/>
    </source>
</evidence>
<dbReference type="InterPro" id="IPR006685">
    <property type="entry name" value="MscS_channel_2nd"/>
</dbReference>
<dbReference type="InterPro" id="IPR023408">
    <property type="entry name" value="MscS_beta-dom_sf"/>
</dbReference>
<feature type="transmembrane region" description="Helical" evidence="8">
    <location>
        <begin position="173"/>
        <end position="194"/>
    </location>
</feature>
<evidence type="ECO:0000256" key="3">
    <source>
        <dbReference type="ARBA" id="ARBA00022475"/>
    </source>
</evidence>
<keyword evidence="3" id="KW-1003">Cell membrane</keyword>
<evidence type="ECO:0000256" key="7">
    <source>
        <dbReference type="SAM" id="MobiDB-lite"/>
    </source>
</evidence>